<dbReference type="InterPro" id="IPR000923">
    <property type="entry name" value="BlueCu_1"/>
</dbReference>
<dbReference type="SUPFAM" id="SSF49503">
    <property type="entry name" value="Cupredoxins"/>
    <property type="match status" value="1"/>
</dbReference>
<dbReference type="Gene3D" id="2.60.40.420">
    <property type="entry name" value="Cupredoxins - blue copper proteins"/>
    <property type="match status" value="1"/>
</dbReference>
<dbReference type="PANTHER" id="PTHR36507">
    <property type="entry name" value="BLL1555 PROTEIN"/>
    <property type="match status" value="1"/>
</dbReference>
<feature type="binding site" evidence="7">
    <location>
        <position position="101"/>
    </location>
    <ligand>
        <name>Cu cation</name>
        <dbReference type="ChEBI" id="CHEBI:23378"/>
    </ligand>
</feature>
<evidence type="ECO:0000256" key="5">
    <source>
        <dbReference type="ARBA" id="ARBA00022982"/>
    </source>
</evidence>
<dbReference type="EMBL" id="PQCO01000216">
    <property type="protein sequence ID" value="PUE00685.1"/>
    <property type="molecule type" value="Genomic_DNA"/>
</dbReference>
<dbReference type="GO" id="GO:0005507">
    <property type="term" value="F:copper ion binding"/>
    <property type="evidence" value="ECO:0007669"/>
    <property type="project" value="InterPro"/>
</dbReference>
<evidence type="ECO:0000313" key="11">
    <source>
        <dbReference type="Proteomes" id="UP000250928"/>
    </source>
</evidence>
<evidence type="ECO:0000256" key="2">
    <source>
        <dbReference type="ARBA" id="ARBA00022448"/>
    </source>
</evidence>
<dbReference type="InterPro" id="IPR002386">
    <property type="entry name" value="Amicyanin/Pseudoazurin"/>
</dbReference>
<evidence type="ECO:0000256" key="7">
    <source>
        <dbReference type="PIRSR" id="PIRSR602386-1"/>
    </source>
</evidence>
<feature type="binding site" evidence="7">
    <location>
        <position position="98"/>
    </location>
    <ligand>
        <name>Cu cation</name>
        <dbReference type="ChEBI" id="CHEBI:23378"/>
    </ligand>
</feature>
<dbReference type="Pfam" id="PF00127">
    <property type="entry name" value="Copper-bind"/>
    <property type="match status" value="1"/>
</dbReference>
<comment type="cofactor">
    <cofactor evidence="7">
        <name>Cu cation</name>
        <dbReference type="ChEBI" id="CHEBI:23378"/>
    </cofactor>
    <text evidence="7">Binds 1 copper ion per subunit.</text>
</comment>
<dbReference type="InterPro" id="IPR008972">
    <property type="entry name" value="Cupredoxin"/>
</dbReference>
<gene>
    <name evidence="10" type="ORF">C3L24_09030</name>
</gene>
<keyword evidence="2" id="KW-0813">Transport</keyword>
<evidence type="ECO:0000259" key="9">
    <source>
        <dbReference type="Pfam" id="PF00127"/>
    </source>
</evidence>
<comment type="caution">
    <text evidence="10">The sequence shown here is derived from an EMBL/GenBank/DDBJ whole genome shotgun (WGS) entry which is preliminary data.</text>
</comment>
<keyword evidence="3 7" id="KW-0479">Metal-binding</keyword>
<protein>
    <submittedName>
        <fullName evidence="10">Plastocyanin</fullName>
    </submittedName>
</protein>
<accession>A0A657PRJ4</accession>
<keyword evidence="5" id="KW-0249">Electron transport</keyword>
<feature type="chain" id="PRO_5030148137" evidence="8">
    <location>
        <begin position="24"/>
        <end position="108"/>
    </location>
</feature>
<dbReference type="Proteomes" id="UP000250928">
    <property type="component" value="Unassembled WGS sequence"/>
</dbReference>
<keyword evidence="6 7" id="KW-0186">Copper</keyword>
<evidence type="ECO:0000256" key="8">
    <source>
        <dbReference type="SAM" id="SignalP"/>
    </source>
</evidence>
<evidence type="ECO:0000256" key="3">
    <source>
        <dbReference type="ARBA" id="ARBA00022723"/>
    </source>
</evidence>
<feature type="signal peptide" evidence="8">
    <location>
        <begin position="1"/>
        <end position="23"/>
    </location>
</feature>
<feature type="binding site" evidence="7">
    <location>
        <position position="95"/>
    </location>
    <ligand>
        <name>Cu cation</name>
        <dbReference type="ChEBI" id="CHEBI:23378"/>
    </ligand>
</feature>
<proteinExistence type="predicted"/>
<dbReference type="PRINTS" id="PR00155">
    <property type="entry name" value="AMICYANIN"/>
</dbReference>
<evidence type="ECO:0000256" key="4">
    <source>
        <dbReference type="ARBA" id="ARBA00022764"/>
    </source>
</evidence>
<keyword evidence="8" id="KW-0732">Signal</keyword>
<dbReference type="AlphaFoldDB" id="A0A657PRJ4"/>
<comment type="subcellular location">
    <subcellularLocation>
        <location evidence="1">Periplasm</location>
    </subcellularLocation>
</comment>
<dbReference type="InterPro" id="IPR052721">
    <property type="entry name" value="ET_Amicyanin"/>
</dbReference>
<keyword evidence="4" id="KW-0574">Periplasm</keyword>
<evidence type="ECO:0000256" key="6">
    <source>
        <dbReference type="ARBA" id="ARBA00023008"/>
    </source>
</evidence>
<reference evidence="10 11" key="1">
    <citation type="submission" date="2018-01" db="EMBL/GenBank/DDBJ databases">
        <title>Novel co-symbiosis in the lucinid bivalve Phacoides pectinatus.</title>
        <authorList>
            <person name="Lim S.J."/>
            <person name="Davis B.G."/>
            <person name="Gill D.E."/>
            <person name="Engel A.S."/>
            <person name="Anderson L.C."/>
            <person name="Campbell B.J."/>
        </authorList>
    </citation>
    <scope>NUCLEOTIDE SEQUENCE [LARGE SCALE GENOMIC DNA]</scope>
    <source>
        <strain evidence="10">N3_P5</strain>
    </source>
</reference>
<organism evidence="10 11">
    <name type="scientific">Candidatus Sedimenticola endophacoides</name>
    <dbReference type="NCBI Taxonomy" id="2548426"/>
    <lineage>
        <taxon>Bacteria</taxon>
        <taxon>Pseudomonadati</taxon>
        <taxon>Pseudomonadota</taxon>
        <taxon>Gammaproteobacteria</taxon>
        <taxon>Chromatiales</taxon>
        <taxon>Sedimenticolaceae</taxon>
        <taxon>Sedimenticola</taxon>
    </lineage>
</organism>
<dbReference type="GO" id="GO:0009055">
    <property type="term" value="F:electron transfer activity"/>
    <property type="evidence" value="ECO:0007669"/>
    <property type="project" value="InterPro"/>
</dbReference>
<feature type="binding site" evidence="7">
    <location>
        <position position="60"/>
    </location>
    <ligand>
        <name>Cu cation</name>
        <dbReference type="ChEBI" id="CHEBI:23378"/>
    </ligand>
</feature>
<feature type="domain" description="Blue (type 1) copper" evidence="9">
    <location>
        <begin position="27"/>
        <end position="108"/>
    </location>
</feature>
<sequence length="108" mass="12260">MIRETLRWALLAAPLLLGGHAVAGQTVEVAIVKFAFTPAELTIKAGDTVRWVNKEKRQYHSVWFEQQGEPEPPYFFPGESVERTFDTAGEFPYRCGPHPMMRGVIRVE</sequence>
<dbReference type="GO" id="GO:0042597">
    <property type="term" value="C:periplasmic space"/>
    <property type="evidence" value="ECO:0007669"/>
    <property type="project" value="UniProtKB-SubCell"/>
</dbReference>
<evidence type="ECO:0000256" key="1">
    <source>
        <dbReference type="ARBA" id="ARBA00004418"/>
    </source>
</evidence>
<name>A0A657PRJ4_9GAMM</name>
<dbReference type="PANTHER" id="PTHR36507:SF1">
    <property type="entry name" value="BLL1555 PROTEIN"/>
    <property type="match status" value="1"/>
</dbReference>
<evidence type="ECO:0000313" key="10">
    <source>
        <dbReference type="EMBL" id="PUE00685.1"/>
    </source>
</evidence>